<keyword evidence="3 8" id="KW-0812">Transmembrane</keyword>
<evidence type="ECO:0000313" key="10">
    <source>
        <dbReference type="Proteomes" id="UP000193834"/>
    </source>
</evidence>
<dbReference type="GO" id="GO:0005384">
    <property type="term" value="F:manganese ion transmembrane transporter activity"/>
    <property type="evidence" value="ECO:0007669"/>
    <property type="project" value="UniProtKB-UniRule"/>
</dbReference>
<dbReference type="PANTHER" id="PTHR35529">
    <property type="entry name" value="MANGANESE EFFLUX PUMP MNTP-RELATED"/>
    <property type="match status" value="1"/>
</dbReference>
<evidence type="ECO:0000256" key="4">
    <source>
        <dbReference type="ARBA" id="ARBA00022989"/>
    </source>
</evidence>
<keyword evidence="4 8" id="KW-1133">Transmembrane helix</keyword>
<feature type="transmembrane region" description="Helical" evidence="8">
    <location>
        <begin position="106"/>
        <end position="129"/>
    </location>
</feature>
<comment type="similarity">
    <text evidence="8">Belongs to the MntP (TC 9.B.29) family.</text>
</comment>
<dbReference type="HAMAP" id="MF_01521">
    <property type="entry name" value="MntP_pump"/>
    <property type="match status" value="1"/>
</dbReference>
<gene>
    <name evidence="8" type="primary">mntP</name>
    <name evidence="9" type="ORF">SAMN06295960_2739</name>
</gene>
<dbReference type="GO" id="GO:0005886">
    <property type="term" value="C:plasma membrane"/>
    <property type="evidence" value="ECO:0007669"/>
    <property type="project" value="UniProtKB-SubCell"/>
</dbReference>
<feature type="transmembrane region" description="Helical" evidence="8">
    <location>
        <begin position="135"/>
        <end position="155"/>
    </location>
</feature>
<sequence length="185" mass="19876">MTGSIPMGEWLTVMVMAVALGFDAFSLCLGLGMRKLNRWYMVRISLLIACFHMLLPIIGMQAGFFMSSLLGQITIIAAGGLLLLLGGHMIYNAFKVEPQEWRAMESIAGSLLFTLSVSVDSFSVGISLGMFHSNLLFTILAFGLCGGLMSTIGMILGKYAGSKIGEYGEAVGGAILFTFGLMFIF</sequence>
<evidence type="ECO:0000256" key="3">
    <source>
        <dbReference type="ARBA" id="ARBA00022692"/>
    </source>
</evidence>
<feature type="transmembrane region" description="Helical" evidence="8">
    <location>
        <begin position="73"/>
        <end position="94"/>
    </location>
</feature>
<dbReference type="Proteomes" id="UP000193834">
    <property type="component" value="Unassembled WGS sequence"/>
</dbReference>
<evidence type="ECO:0000256" key="2">
    <source>
        <dbReference type="ARBA" id="ARBA00022475"/>
    </source>
</evidence>
<name>A0A1X7KVQ1_9BACL</name>
<accession>A0A1X7KVQ1</accession>
<comment type="subcellular location">
    <subcellularLocation>
        <location evidence="8">Cell membrane</location>
        <topology evidence="8">Multi-pass membrane protein</topology>
    </subcellularLocation>
</comment>
<protein>
    <recommendedName>
        <fullName evidence="8">Putative manganese efflux pump MntP</fullName>
    </recommendedName>
</protein>
<keyword evidence="6 8" id="KW-0472">Membrane</keyword>
<evidence type="ECO:0000256" key="1">
    <source>
        <dbReference type="ARBA" id="ARBA00022448"/>
    </source>
</evidence>
<evidence type="ECO:0000256" key="8">
    <source>
        <dbReference type="HAMAP-Rule" id="MF_01521"/>
    </source>
</evidence>
<dbReference type="Pfam" id="PF02659">
    <property type="entry name" value="Mntp"/>
    <property type="match status" value="1"/>
</dbReference>
<reference evidence="9 10" key="1">
    <citation type="submission" date="2017-04" db="EMBL/GenBank/DDBJ databases">
        <authorList>
            <person name="Afonso C.L."/>
            <person name="Miller P.J."/>
            <person name="Scott M.A."/>
            <person name="Spackman E."/>
            <person name="Goraichik I."/>
            <person name="Dimitrov K.M."/>
            <person name="Suarez D.L."/>
            <person name="Swayne D.E."/>
        </authorList>
    </citation>
    <scope>NUCLEOTIDE SEQUENCE [LARGE SCALE GENOMIC DNA]</scope>
    <source>
        <strain evidence="9 10">11</strain>
    </source>
</reference>
<keyword evidence="7 8" id="KW-0464">Manganese</keyword>
<dbReference type="PANTHER" id="PTHR35529:SF1">
    <property type="entry name" value="MANGANESE EFFLUX PUMP MNTP-RELATED"/>
    <property type="match status" value="1"/>
</dbReference>
<dbReference type="EMBL" id="FXAZ01000003">
    <property type="protein sequence ID" value="SMG45360.1"/>
    <property type="molecule type" value="Genomic_DNA"/>
</dbReference>
<dbReference type="STRING" id="1852522.SAMN06295960_2739"/>
<feature type="transmembrane region" description="Helical" evidence="8">
    <location>
        <begin position="167"/>
        <end position="184"/>
    </location>
</feature>
<keyword evidence="10" id="KW-1185">Reference proteome</keyword>
<evidence type="ECO:0000313" key="9">
    <source>
        <dbReference type="EMBL" id="SMG45360.1"/>
    </source>
</evidence>
<keyword evidence="2 8" id="KW-1003">Cell membrane</keyword>
<feature type="transmembrane region" description="Helical" evidence="8">
    <location>
        <begin position="44"/>
        <end position="67"/>
    </location>
</feature>
<dbReference type="InterPro" id="IPR003810">
    <property type="entry name" value="Mntp/YtaF"/>
</dbReference>
<evidence type="ECO:0000256" key="5">
    <source>
        <dbReference type="ARBA" id="ARBA00023065"/>
    </source>
</evidence>
<evidence type="ECO:0000256" key="6">
    <source>
        <dbReference type="ARBA" id="ARBA00023136"/>
    </source>
</evidence>
<evidence type="ECO:0000256" key="7">
    <source>
        <dbReference type="ARBA" id="ARBA00023211"/>
    </source>
</evidence>
<keyword evidence="1 8" id="KW-0813">Transport</keyword>
<dbReference type="AlphaFoldDB" id="A0A1X7KVQ1"/>
<comment type="function">
    <text evidence="8">Probably functions as a manganese efflux pump.</text>
</comment>
<organism evidence="9 10">
    <name type="scientific">Paenibacillus aquistagni</name>
    <dbReference type="NCBI Taxonomy" id="1852522"/>
    <lineage>
        <taxon>Bacteria</taxon>
        <taxon>Bacillati</taxon>
        <taxon>Bacillota</taxon>
        <taxon>Bacilli</taxon>
        <taxon>Bacillales</taxon>
        <taxon>Paenibacillaceae</taxon>
        <taxon>Paenibacillus</taxon>
    </lineage>
</organism>
<keyword evidence="5 8" id="KW-0406">Ion transport</keyword>
<dbReference type="InterPro" id="IPR022929">
    <property type="entry name" value="Put_MntP"/>
</dbReference>
<dbReference type="OrthoDB" id="1679700at2"/>
<proteinExistence type="inferred from homology"/>
<feature type="transmembrane region" description="Helical" evidence="8">
    <location>
        <begin position="12"/>
        <end position="32"/>
    </location>
</feature>